<organism evidence="1 2">
    <name type="scientific">Aphis craccivora</name>
    <name type="common">Cowpea aphid</name>
    <dbReference type="NCBI Taxonomy" id="307492"/>
    <lineage>
        <taxon>Eukaryota</taxon>
        <taxon>Metazoa</taxon>
        <taxon>Ecdysozoa</taxon>
        <taxon>Arthropoda</taxon>
        <taxon>Hexapoda</taxon>
        <taxon>Insecta</taxon>
        <taxon>Pterygota</taxon>
        <taxon>Neoptera</taxon>
        <taxon>Paraneoptera</taxon>
        <taxon>Hemiptera</taxon>
        <taxon>Sternorrhyncha</taxon>
        <taxon>Aphidomorpha</taxon>
        <taxon>Aphidoidea</taxon>
        <taxon>Aphididae</taxon>
        <taxon>Aphidini</taxon>
        <taxon>Aphis</taxon>
        <taxon>Aphis</taxon>
    </lineage>
</organism>
<sequence>MSWFYNRFVSCYLCTKLPLYNSSKETCKSRTIVPPLGISFCPGDSSK</sequence>
<dbReference type="EMBL" id="VUJU01000317">
    <property type="protein sequence ID" value="KAF0771256.1"/>
    <property type="molecule type" value="Genomic_DNA"/>
</dbReference>
<dbReference type="Proteomes" id="UP000478052">
    <property type="component" value="Unassembled WGS sequence"/>
</dbReference>
<evidence type="ECO:0000313" key="2">
    <source>
        <dbReference type="Proteomes" id="UP000478052"/>
    </source>
</evidence>
<keyword evidence="2" id="KW-1185">Reference proteome</keyword>
<reference evidence="1 2" key="1">
    <citation type="submission" date="2019-08" db="EMBL/GenBank/DDBJ databases">
        <title>Whole genome of Aphis craccivora.</title>
        <authorList>
            <person name="Voronova N.V."/>
            <person name="Shulinski R.S."/>
            <person name="Bandarenka Y.V."/>
            <person name="Zhorov D.G."/>
            <person name="Warner D."/>
        </authorList>
    </citation>
    <scope>NUCLEOTIDE SEQUENCE [LARGE SCALE GENOMIC DNA]</scope>
    <source>
        <strain evidence="1">180601</strain>
        <tissue evidence="1">Whole Body</tissue>
    </source>
</reference>
<evidence type="ECO:0000313" key="1">
    <source>
        <dbReference type="EMBL" id="KAF0771256.1"/>
    </source>
</evidence>
<name>A0A6G0ZJT6_APHCR</name>
<proteinExistence type="predicted"/>
<gene>
    <name evidence="1" type="ORF">FWK35_00002089</name>
</gene>
<accession>A0A6G0ZJT6</accession>
<dbReference type="AlphaFoldDB" id="A0A6G0ZJT6"/>
<comment type="caution">
    <text evidence="1">The sequence shown here is derived from an EMBL/GenBank/DDBJ whole genome shotgun (WGS) entry which is preliminary data.</text>
</comment>
<protein>
    <submittedName>
        <fullName evidence="1">Uncharacterized protein</fullName>
    </submittedName>
</protein>